<keyword evidence="3" id="KW-0560">Oxidoreductase</keyword>
<evidence type="ECO:0000256" key="3">
    <source>
        <dbReference type="ARBA" id="ARBA00023002"/>
    </source>
</evidence>
<reference evidence="6" key="1">
    <citation type="journal article" date="2019" name="Int. J. Syst. Evol. Microbiol.">
        <title>The Global Catalogue of Microorganisms (GCM) 10K type strain sequencing project: providing services to taxonomists for standard genome sequencing and annotation.</title>
        <authorList>
            <consortium name="The Broad Institute Genomics Platform"/>
            <consortium name="The Broad Institute Genome Sequencing Center for Infectious Disease"/>
            <person name="Wu L."/>
            <person name="Ma J."/>
        </authorList>
    </citation>
    <scope>NUCLEOTIDE SEQUENCE [LARGE SCALE GENOMIC DNA]</scope>
    <source>
        <strain evidence="6">CGMCC 4.7289</strain>
    </source>
</reference>
<accession>A0ABV8LW36</accession>
<organism evidence="5 6">
    <name type="scientific">Hamadaea flava</name>
    <dbReference type="NCBI Taxonomy" id="1742688"/>
    <lineage>
        <taxon>Bacteria</taxon>
        <taxon>Bacillati</taxon>
        <taxon>Actinomycetota</taxon>
        <taxon>Actinomycetes</taxon>
        <taxon>Micromonosporales</taxon>
        <taxon>Micromonosporaceae</taxon>
        <taxon>Hamadaea</taxon>
    </lineage>
</organism>
<dbReference type="PRINTS" id="PR00080">
    <property type="entry name" value="SDRFAMILY"/>
</dbReference>
<sequence>MDKKIALVTGANKGIGRAVAEQLAEAGMTVVIAARSAQRGEEAAAALRAAGRDAYAVTLDVTDPGTVTAAAAEVEARFGHLDVLVNNAGISGAAPDAPMDVRAQLPSLADLDVVRAVFETNVFGVIMVTNALLPLLRRAEAGRIVNLSSDAASLTWTSDQEGKFGSLPPAIAYAPSKTAVNAVTVQYAHELREHGILVNAAAPGFCATDINAHLGHRTAAQGAAVVVRLATLDADGPTGGFFSEDGPLPW</sequence>
<dbReference type="PRINTS" id="PR00081">
    <property type="entry name" value="GDHRDH"/>
</dbReference>
<protein>
    <submittedName>
        <fullName evidence="5">SDR family NAD(P)-dependent oxidoreductase</fullName>
    </submittedName>
</protein>
<dbReference type="EMBL" id="JBHSAY010000015">
    <property type="protein sequence ID" value="MFC4134616.1"/>
    <property type="molecule type" value="Genomic_DNA"/>
</dbReference>
<dbReference type="PANTHER" id="PTHR43490">
    <property type="entry name" value="(+)-NEOMENTHOL DEHYDROGENASE"/>
    <property type="match status" value="1"/>
</dbReference>
<evidence type="ECO:0000313" key="5">
    <source>
        <dbReference type="EMBL" id="MFC4134616.1"/>
    </source>
</evidence>
<evidence type="ECO:0000256" key="2">
    <source>
        <dbReference type="ARBA" id="ARBA00022857"/>
    </source>
</evidence>
<dbReference type="PANTHER" id="PTHR43490:SF99">
    <property type="entry name" value="SHORT-CHAIN DEHYDROGENASE_REDUCTASE"/>
    <property type="match status" value="1"/>
</dbReference>
<dbReference type="InterPro" id="IPR002347">
    <property type="entry name" value="SDR_fam"/>
</dbReference>
<dbReference type="Pfam" id="PF00106">
    <property type="entry name" value="adh_short"/>
    <property type="match status" value="1"/>
</dbReference>
<proteinExistence type="inferred from homology"/>
<comment type="similarity">
    <text evidence="1 4">Belongs to the short-chain dehydrogenases/reductases (SDR) family.</text>
</comment>
<evidence type="ECO:0000313" key="6">
    <source>
        <dbReference type="Proteomes" id="UP001595816"/>
    </source>
</evidence>
<dbReference type="Proteomes" id="UP001595816">
    <property type="component" value="Unassembled WGS sequence"/>
</dbReference>
<dbReference type="RefSeq" id="WP_253761238.1">
    <property type="nucleotide sequence ID" value="NZ_JAMZDZ010000001.1"/>
</dbReference>
<evidence type="ECO:0000256" key="1">
    <source>
        <dbReference type="ARBA" id="ARBA00006484"/>
    </source>
</evidence>
<keyword evidence="6" id="KW-1185">Reference proteome</keyword>
<dbReference type="SUPFAM" id="SSF51735">
    <property type="entry name" value="NAD(P)-binding Rossmann-fold domains"/>
    <property type="match status" value="1"/>
</dbReference>
<evidence type="ECO:0000256" key="4">
    <source>
        <dbReference type="RuleBase" id="RU000363"/>
    </source>
</evidence>
<keyword evidence="2" id="KW-0521">NADP</keyword>
<gene>
    <name evidence="5" type="ORF">ACFOZ4_28735</name>
</gene>
<dbReference type="Gene3D" id="3.40.50.720">
    <property type="entry name" value="NAD(P)-binding Rossmann-like Domain"/>
    <property type="match status" value="1"/>
</dbReference>
<comment type="caution">
    <text evidence="5">The sequence shown here is derived from an EMBL/GenBank/DDBJ whole genome shotgun (WGS) entry which is preliminary data.</text>
</comment>
<dbReference type="InterPro" id="IPR036291">
    <property type="entry name" value="NAD(P)-bd_dom_sf"/>
</dbReference>
<name>A0ABV8LW36_9ACTN</name>